<evidence type="ECO:0000313" key="2">
    <source>
        <dbReference type="Proteomes" id="UP000737612"/>
    </source>
</evidence>
<name>A0A938ZBD2_9FIRM</name>
<dbReference type="InterPro" id="IPR036390">
    <property type="entry name" value="WH_DNA-bd_sf"/>
</dbReference>
<comment type="caution">
    <text evidence="1">The sequence shown here is derived from an EMBL/GenBank/DDBJ whole genome shotgun (WGS) entry which is preliminary data.</text>
</comment>
<evidence type="ECO:0008006" key="3">
    <source>
        <dbReference type="Google" id="ProtNLM"/>
    </source>
</evidence>
<dbReference type="SUPFAM" id="SSF46785">
    <property type="entry name" value="Winged helix' DNA-binding domain"/>
    <property type="match status" value="1"/>
</dbReference>
<dbReference type="Pfam" id="PF09639">
    <property type="entry name" value="YjcQ"/>
    <property type="match status" value="1"/>
</dbReference>
<dbReference type="AlphaFoldDB" id="A0A938ZBD2"/>
<proteinExistence type="predicted"/>
<dbReference type="Proteomes" id="UP000737612">
    <property type="component" value="Unassembled WGS sequence"/>
</dbReference>
<reference evidence="1" key="1">
    <citation type="submission" date="2021-02" db="EMBL/GenBank/DDBJ databases">
        <title>Metagenome-assembled genomes from human diarrheal sample B26.</title>
        <authorList>
            <person name="Ateba T.P."/>
            <person name="Alayande K.A."/>
            <person name="Mwanza M."/>
        </authorList>
    </citation>
    <scope>NUCLEOTIDE SEQUENCE</scope>
    <source>
        <strain evidence="1">06WH</strain>
    </source>
</reference>
<dbReference type="EMBL" id="JAFHBD010000063">
    <property type="protein sequence ID" value="MBN2954443.1"/>
    <property type="molecule type" value="Genomic_DNA"/>
</dbReference>
<accession>A0A938ZBD2</accession>
<evidence type="ECO:0000313" key="1">
    <source>
        <dbReference type="EMBL" id="MBN2954443.1"/>
    </source>
</evidence>
<dbReference type="Gene3D" id="1.10.10.10">
    <property type="entry name" value="Winged helix-like DNA-binding domain superfamily/Winged helix DNA-binding domain"/>
    <property type="match status" value="1"/>
</dbReference>
<sequence>MAKNDYDTILYKLLIYLYACLKREIVFDEDVFNSTVRQCAGNEQYFAEILDMAQAEGLITGVVVTRAWGNELIISSPAEDMKITAAGIHYIKENSQMKKAQETLKNSADIMAWLIKKVKI</sequence>
<dbReference type="InterPro" id="IPR036388">
    <property type="entry name" value="WH-like_DNA-bd_sf"/>
</dbReference>
<organism evidence="1 2">
    <name type="scientific">Fusicatenibacter saccharivorans</name>
    <dbReference type="NCBI Taxonomy" id="1150298"/>
    <lineage>
        <taxon>Bacteria</taxon>
        <taxon>Bacillati</taxon>
        <taxon>Bacillota</taxon>
        <taxon>Clostridia</taxon>
        <taxon>Lachnospirales</taxon>
        <taxon>Lachnospiraceae</taxon>
        <taxon>Fusicatenibacter</taxon>
    </lineage>
</organism>
<protein>
    <recommendedName>
        <fullName evidence="3">YjcQ protein</fullName>
    </recommendedName>
</protein>
<dbReference type="InterPro" id="IPR018597">
    <property type="entry name" value="Phage_Tuc2009_YjcQ"/>
</dbReference>
<gene>
    <name evidence="1" type="ORF">JTJ23_12840</name>
</gene>